<dbReference type="Proteomes" id="UP000185657">
    <property type="component" value="Unassembled WGS sequence"/>
</dbReference>
<evidence type="ECO:0000313" key="3">
    <source>
        <dbReference type="Proteomes" id="UP000185657"/>
    </source>
</evidence>
<dbReference type="Gene3D" id="3.30.450.150">
    <property type="entry name" value="Haem-degrading domain"/>
    <property type="match status" value="1"/>
</dbReference>
<dbReference type="PANTHER" id="PTHR34309">
    <property type="entry name" value="SLR1406 PROTEIN"/>
    <property type="match status" value="1"/>
</dbReference>
<evidence type="ECO:0000313" key="4">
    <source>
        <dbReference type="Proteomes" id="UP000185680"/>
    </source>
</evidence>
<gene>
    <name evidence="1" type="ORF">LPB072_18830</name>
    <name evidence="2" type="ORF">LPB72_05720</name>
</gene>
<dbReference type="Pfam" id="PF03928">
    <property type="entry name" value="HbpS-like"/>
    <property type="match status" value="1"/>
</dbReference>
<reference evidence="2 3" key="1">
    <citation type="submission" date="2016-02" db="EMBL/GenBank/DDBJ databases">
        <title>Draft genome sequence of Hydrogenophaga sp. LPB0072.</title>
        <authorList>
            <person name="Shin S.-K."/>
            <person name="Yi H."/>
        </authorList>
    </citation>
    <scope>NUCLEOTIDE SEQUENCE [LARGE SCALE GENOMIC DNA]</scope>
    <source>
        <strain evidence="2 3">LPB0072</strain>
    </source>
</reference>
<dbReference type="InterPro" id="IPR005624">
    <property type="entry name" value="PduO/GlcC-like"/>
</dbReference>
<proteinExistence type="predicted"/>
<dbReference type="AlphaFoldDB" id="A0A162Z393"/>
<dbReference type="OrthoDB" id="9815788at2"/>
<evidence type="ECO:0008006" key="5">
    <source>
        <dbReference type="Google" id="ProtNLM"/>
    </source>
</evidence>
<dbReference type="InterPro" id="IPR052517">
    <property type="entry name" value="GlcG_carb_metab_protein"/>
</dbReference>
<organism evidence="1 4">
    <name type="scientific">Hydrogenophaga crassostreae</name>
    <dbReference type="NCBI Taxonomy" id="1763535"/>
    <lineage>
        <taxon>Bacteria</taxon>
        <taxon>Pseudomonadati</taxon>
        <taxon>Pseudomonadota</taxon>
        <taxon>Betaproteobacteria</taxon>
        <taxon>Burkholderiales</taxon>
        <taxon>Comamonadaceae</taxon>
        <taxon>Hydrogenophaga</taxon>
    </lineage>
</organism>
<reference evidence="1 4" key="2">
    <citation type="submission" date="2016-10" db="EMBL/GenBank/DDBJ databases">
        <title>Hydorgenophaga sp. LPB0072 isolated from gastropod.</title>
        <authorList>
            <person name="Kim E."/>
            <person name="Yi H."/>
        </authorList>
    </citation>
    <scope>NUCLEOTIDE SEQUENCE [LARGE SCALE GENOMIC DNA]</scope>
    <source>
        <strain evidence="1 4">LPB0072</strain>
    </source>
</reference>
<dbReference type="PANTHER" id="PTHR34309:SF1">
    <property type="entry name" value="PROTEIN GLCG"/>
    <property type="match status" value="1"/>
</dbReference>
<dbReference type="STRING" id="1763535.LPB072_18830"/>
<evidence type="ECO:0000313" key="1">
    <source>
        <dbReference type="EMBL" id="AOW15809.1"/>
    </source>
</evidence>
<dbReference type="SUPFAM" id="SSF143744">
    <property type="entry name" value="GlcG-like"/>
    <property type="match status" value="1"/>
</dbReference>
<dbReference type="EMBL" id="CP017476">
    <property type="protein sequence ID" value="AOW15809.1"/>
    <property type="molecule type" value="Genomic_DNA"/>
</dbReference>
<dbReference type="Proteomes" id="UP000185680">
    <property type="component" value="Chromosome"/>
</dbReference>
<protein>
    <recommendedName>
        <fullName evidence="5">GlcG protein</fullName>
    </recommendedName>
</protein>
<dbReference type="EMBL" id="LVWD01000004">
    <property type="protein sequence ID" value="OAD43390.1"/>
    <property type="molecule type" value="Genomic_DNA"/>
</dbReference>
<evidence type="ECO:0000313" key="2">
    <source>
        <dbReference type="EMBL" id="OAD43390.1"/>
    </source>
</evidence>
<dbReference type="KEGG" id="hyl:LPB072_18830"/>
<keyword evidence="3" id="KW-1185">Reference proteome</keyword>
<name>A0A162Z393_9BURK</name>
<sequence>MRSTPTGLSLAFICLSAQSQGTRPTLQLKTAEAIAQACHAMAENKGWRMAVAINDEAGQLLHFSRMNGSAAISVPVSQPKANTSSALPVSTRQFRKATGSNQGAELLSGITTVAGGLPVLNAHGQALGSVGVSGANEDQDELCAQAGVDAVKAMLP</sequence>
<dbReference type="InterPro" id="IPR038084">
    <property type="entry name" value="PduO/GlcC-like_sf"/>
</dbReference>
<accession>A0A162Z393</accession>